<dbReference type="GO" id="GO:0017000">
    <property type="term" value="P:antibiotic biosynthetic process"/>
    <property type="evidence" value="ECO:0007669"/>
    <property type="project" value="UniProtKB-ARBA"/>
</dbReference>
<dbReference type="NCBIfam" id="TIGR01426">
    <property type="entry name" value="MGT"/>
    <property type="match status" value="1"/>
</dbReference>
<dbReference type="InterPro" id="IPR010610">
    <property type="entry name" value="EryCIII-like_C"/>
</dbReference>
<evidence type="ECO:0000259" key="3">
    <source>
        <dbReference type="Pfam" id="PF06722"/>
    </source>
</evidence>
<feature type="domain" description="Erythromycin biosynthesis protein CIII-like C-terminal" evidence="3">
    <location>
        <begin position="267"/>
        <end position="394"/>
    </location>
</feature>
<protein>
    <submittedName>
        <fullName evidence="4">Glycosyl transferase</fullName>
    </submittedName>
</protein>
<dbReference type="InterPro" id="IPR006326">
    <property type="entry name" value="UDPGT_MGT-like"/>
</dbReference>
<accession>A0A919GY62</accession>
<keyword evidence="2 4" id="KW-0808">Transferase</keyword>
<proteinExistence type="inferred from homology"/>
<dbReference type="EMBL" id="BNEE01000006">
    <property type="protein sequence ID" value="GHI86851.1"/>
    <property type="molecule type" value="Genomic_DNA"/>
</dbReference>
<dbReference type="PANTHER" id="PTHR48050:SF13">
    <property type="entry name" value="STEROL 3-BETA-GLUCOSYLTRANSFERASE UGT80A2"/>
    <property type="match status" value="1"/>
</dbReference>
<dbReference type="CDD" id="cd03784">
    <property type="entry name" value="GT1_Gtf-like"/>
    <property type="match status" value="1"/>
</dbReference>
<organism evidence="4 5">
    <name type="scientific">Streptomyces xanthophaeus</name>
    <dbReference type="NCBI Taxonomy" id="67385"/>
    <lineage>
        <taxon>Bacteria</taxon>
        <taxon>Bacillati</taxon>
        <taxon>Actinomycetota</taxon>
        <taxon>Actinomycetes</taxon>
        <taxon>Kitasatosporales</taxon>
        <taxon>Streptomycetaceae</taxon>
        <taxon>Streptomyces</taxon>
    </lineage>
</organism>
<dbReference type="InterPro" id="IPR050426">
    <property type="entry name" value="Glycosyltransferase_28"/>
</dbReference>
<evidence type="ECO:0000313" key="5">
    <source>
        <dbReference type="Proteomes" id="UP000600026"/>
    </source>
</evidence>
<sequence>MNGSTGAGTRTAHIAFFALPGHGHVNPALGVVEELTARGHRVTFATTDRFATAVSGAGATVLRYESTMDGLPARDGAADRADRFGSDDLAVVLRDLLRETLAALTPLDRAFAADRPDLVVYDDPSGWAARLIAARRGIPAVPYRTTFAASTEWSLAARQTDVDPLDPGIVRVFHGIAKLLERLKVPIGPRELMTGSESGPALVFVPREFQFKGETFGEDVHFAGPCLARRASDGEWDRPEDATDGRPLVLVSLGTIHNDNTAFFQTCIDAFADLPWNIVMAVGNQITPTDLTDIPDHIDVRPHVPQLQILRHADLFITHAGMGSVMEALSFGVPMVAIPQMSEQRANADRLTELGLGQILHRDHLTPQTLRDTAHHVLTHTPYRDHAHTMRDHITHAGGAPAAADFLESLLPAPTARTETRT</sequence>
<dbReference type="GO" id="GO:0016758">
    <property type="term" value="F:hexosyltransferase activity"/>
    <property type="evidence" value="ECO:0007669"/>
    <property type="project" value="InterPro"/>
</dbReference>
<comment type="similarity">
    <text evidence="1">Belongs to the UDP-glycosyltransferase family.</text>
</comment>
<gene>
    <name evidence="4" type="ORF">Sxan_42150</name>
</gene>
<dbReference type="PANTHER" id="PTHR48050">
    <property type="entry name" value="STEROL 3-BETA-GLUCOSYLTRANSFERASE"/>
    <property type="match status" value="1"/>
</dbReference>
<evidence type="ECO:0000256" key="2">
    <source>
        <dbReference type="ARBA" id="ARBA00022679"/>
    </source>
</evidence>
<evidence type="ECO:0000256" key="1">
    <source>
        <dbReference type="ARBA" id="ARBA00009995"/>
    </source>
</evidence>
<keyword evidence="5" id="KW-1185">Reference proteome</keyword>
<dbReference type="InterPro" id="IPR002213">
    <property type="entry name" value="UDP_glucos_trans"/>
</dbReference>
<dbReference type="Pfam" id="PF06722">
    <property type="entry name" value="EryCIII-like_C"/>
    <property type="match status" value="1"/>
</dbReference>
<dbReference type="Proteomes" id="UP000600026">
    <property type="component" value="Unassembled WGS sequence"/>
</dbReference>
<dbReference type="FunFam" id="3.40.50.2000:FF:000072">
    <property type="entry name" value="Glycosyl transferase"/>
    <property type="match status" value="1"/>
</dbReference>
<dbReference type="SUPFAM" id="SSF53756">
    <property type="entry name" value="UDP-Glycosyltransferase/glycogen phosphorylase"/>
    <property type="match status" value="1"/>
</dbReference>
<evidence type="ECO:0000313" key="4">
    <source>
        <dbReference type="EMBL" id="GHI86851.1"/>
    </source>
</evidence>
<reference evidence="4" key="1">
    <citation type="submission" date="2020-09" db="EMBL/GenBank/DDBJ databases">
        <title>Whole genome shotgun sequence of Streptomyces xanthophaeus NBRC 12829.</title>
        <authorList>
            <person name="Komaki H."/>
            <person name="Tamura T."/>
        </authorList>
    </citation>
    <scope>NUCLEOTIDE SEQUENCE</scope>
    <source>
        <strain evidence="4">NBRC 12829</strain>
    </source>
</reference>
<dbReference type="AlphaFoldDB" id="A0A919GY62"/>
<dbReference type="Gene3D" id="3.40.50.2000">
    <property type="entry name" value="Glycogen Phosphorylase B"/>
    <property type="match status" value="2"/>
</dbReference>
<name>A0A919GY62_9ACTN</name>
<comment type="caution">
    <text evidence="4">The sequence shown here is derived from an EMBL/GenBank/DDBJ whole genome shotgun (WGS) entry which is preliminary data.</text>
</comment>
<dbReference type="RefSeq" id="WP_202205090.1">
    <property type="nucleotide sequence ID" value="NZ_BNEE01000006.1"/>
</dbReference>
<dbReference type="GO" id="GO:0008194">
    <property type="term" value="F:UDP-glycosyltransferase activity"/>
    <property type="evidence" value="ECO:0007669"/>
    <property type="project" value="InterPro"/>
</dbReference>